<gene>
    <name evidence="7 8" type="primary">LOC113522242</name>
</gene>
<evidence type="ECO:0000313" key="8">
    <source>
        <dbReference type="RefSeq" id="XP_031764080.2"/>
    </source>
</evidence>
<evidence type="ECO:0000256" key="1">
    <source>
        <dbReference type="ARBA" id="ARBA00005964"/>
    </source>
</evidence>
<dbReference type="Proteomes" id="UP001652740">
    <property type="component" value="Unplaced"/>
</dbReference>
<dbReference type="PANTHER" id="PTHR43142:SF1">
    <property type="entry name" value="CARBOXYLIC ESTER HYDROLASE"/>
    <property type="match status" value="1"/>
</dbReference>
<dbReference type="InterPro" id="IPR029058">
    <property type="entry name" value="AB_hydrolase_fold"/>
</dbReference>
<keyword evidence="6" id="KW-1185">Reference proteome</keyword>
<evidence type="ECO:0000313" key="7">
    <source>
        <dbReference type="RefSeq" id="XP_031764078.2"/>
    </source>
</evidence>
<evidence type="ECO:0000259" key="5">
    <source>
        <dbReference type="Pfam" id="PF00135"/>
    </source>
</evidence>
<dbReference type="GO" id="GO:0052689">
    <property type="term" value="F:carboxylic ester hydrolase activity"/>
    <property type="evidence" value="ECO:0007669"/>
    <property type="project" value="UniProtKB-KW"/>
</dbReference>
<dbReference type="InterPro" id="IPR019819">
    <property type="entry name" value="Carboxylesterase_B_CS"/>
</dbReference>
<dbReference type="InterPro" id="IPR002018">
    <property type="entry name" value="CarbesteraseB"/>
</dbReference>
<comment type="similarity">
    <text evidence="1">Belongs to the type-B carboxylesterase/lipase family.</text>
</comment>
<keyword evidence="4" id="KW-0325">Glycoprotein</keyword>
<dbReference type="AlphaFoldDB" id="A0A6J3BRW6"/>
<name>A0A6J3BRW6_GALME</name>
<dbReference type="RefSeq" id="XP_031764078.2">
    <property type="nucleotide sequence ID" value="XM_031908218.2"/>
</dbReference>
<proteinExistence type="inferred from homology"/>
<dbReference type="PROSITE" id="PS00941">
    <property type="entry name" value="CARBOXYLESTERASE_B_2"/>
    <property type="match status" value="1"/>
</dbReference>
<dbReference type="Pfam" id="PF00135">
    <property type="entry name" value="COesterase"/>
    <property type="match status" value="1"/>
</dbReference>
<accession>A0A6J3BRW6</accession>
<sequence>MTCQVRVAQGVLQGKKCTTYNGKEYYSFEGIPYAKPPVGILRFQNPQDPEPWSGVRDATKPGNRCAQMNLNNGKIEGSEDCLYLNVYTPSLPAEKLEKLPVLFFVHGGRYLVGYGDWYRPDYYIQHDVIFVTINYRLHILGFLCLDLPEVTGNMGLKDSVKALRWVNNNIANFNGDANNITVFGESAGAATVTSYLVTKMADGLFSKVIGQSGSFLADIFLKVDNPIEKAAHIASLLGRDIKNPKELRDLFINISLEELINAYFMVELSKPTYIIESFLLPVIEKDFGVERYFDEFPIETIRKNEHKKVPMITGISLYEAALFLKRDNEGKITYENDFKYFVPRYLNLKYDSQKSLEIMKEMRNYYFKGKQVDDSMREKFAVFLSDVYFNRDIIFLPELLQRNNENIFFYIFSYIGSINIKILKSLGLKGTMHGDIVQYEFYRKNKFEICTERDKQMINFLSEAWCNFAKNGKPTWSNQQVAWEPYKDDSRLCLEIDDEKKLIKNPVYDRYKFWVNLCGERSKL</sequence>
<dbReference type="KEGG" id="gmw:113522242"/>
<evidence type="ECO:0000256" key="3">
    <source>
        <dbReference type="ARBA" id="ARBA00022801"/>
    </source>
</evidence>
<keyword evidence="3" id="KW-0378">Hydrolase</keyword>
<dbReference type="Gene3D" id="3.40.50.1820">
    <property type="entry name" value="alpha/beta hydrolase"/>
    <property type="match status" value="1"/>
</dbReference>
<dbReference type="GeneID" id="113522242"/>
<keyword evidence="2" id="KW-0719">Serine esterase</keyword>
<evidence type="ECO:0000256" key="4">
    <source>
        <dbReference type="ARBA" id="ARBA00023180"/>
    </source>
</evidence>
<reference evidence="7 8" key="1">
    <citation type="submission" date="2025-05" db="UniProtKB">
        <authorList>
            <consortium name="RefSeq"/>
        </authorList>
    </citation>
    <scope>IDENTIFICATION</scope>
    <source>
        <tissue evidence="7 8">Whole larvae</tissue>
    </source>
</reference>
<evidence type="ECO:0000256" key="2">
    <source>
        <dbReference type="ARBA" id="ARBA00022487"/>
    </source>
</evidence>
<dbReference type="SUPFAM" id="SSF53474">
    <property type="entry name" value="alpha/beta-Hydrolases"/>
    <property type="match status" value="1"/>
</dbReference>
<evidence type="ECO:0000313" key="6">
    <source>
        <dbReference type="Proteomes" id="UP001652740"/>
    </source>
</evidence>
<dbReference type="PANTHER" id="PTHR43142">
    <property type="entry name" value="CARBOXYLIC ESTER HYDROLASE"/>
    <property type="match status" value="1"/>
</dbReference>
<organism evidence="6 7">
    <name type="scientific">Galleria mellonella</name>
    <name type="common">Greater wax moth</name>
    <dbReference type="NCBI Taxonomy" id="7137"/>
    <lineage>
        <taxon>Eukaryota</taxon>
        <taxon>Metazoa</taxon>
        <taxon>Ecdysozoa</taxon>
        <taxon>Arthropoda</taxon>
        <taxon>Hexapoda</taxon>
        <taxon>Insecta</taxon>
        <taxon>Pterygota</taxon>
        <taxon>Neoptera</taxon>
        <taxon>Endopterygota</taxon>
        <taxon>Lepidoptera</taxon>
        <taxon>Glossata</taxon>
        <taxon>Ditrysia</taxon>
        <taxon>Pyraloidea</taxon>
        <taxon>Pyralidae</taxon>
        <taxon>Galleriinae</taxon>
        <taxon>Galleria</taxon>
    </lineage>
</organism>
<protein>
    <submittedName>
        <fullName evidence="7 8">Esterase E4-like</fullName>
    </submittedName>
</protein>
<dbReference type="RefSeq" id="XP_031764080.2">
    <property type="nucleotide sequence ID" value="XM_031908220.2"/>
</dbReference>
<feature type="domain" description="Carboxylesterase type B" evidence="5">
    <location>
        <begin position="4"/>
        <end position="514"/>
    </location>
</feature>